<organism evidence="1">
    <name type="scientific">Magallana gigas</name>
    <name type="common">Pacific oyster</name>
    <name type="synonym">Crassostrea gigas</name>
    <dbReference type="NCBI Taxonomy" id="29159"/>
    <lineage>
        <taxon>Eukaryota</taxon>
        <taxon>Metazoa</taxon>
        <taxon>Spiralia</taxon>
        <taxon>Lophotrochozoa</taxon>
        <taxon>Mollusca</taxon>
        <taxon>Bivalvia</taxon>
        <taxon>Autobranchia</taxon>
        <taxon>Pteriomorphia</taxon>
        <taxon>Ostreida</taxon>
        <taxon>Ostreoidea</taxon>
        <taxon>Ostreidae</taxon>
        <taxon>Magallana</taxon>
    </lineage>
</organism>
<reference evidence="1" key="1">
    <citation type="journal article" date="2012" name="Nature">
        <title>The oyster genome reveals stress adaptation and complexity of shell formation.</title>
        <authorList>
            <person name="Zhang G."/>
            <person name="Fang X."/>
            <person name="Guo X."/>
            <person name="Li L."/>
            <person name="Luo R."/>
            <person name="Xu F."/>
            <person name="Yang P."/>
            <person name="Zhang L."/>
            <person name="Wang X."/>
            <person name="Qi H."/>
            <person name="Xiong Z."/>
            <person name="Que H."/>
            <person name="Xie Y."/>
            <person name="Holland P.W."/>
            <person name="Paps J."/>
            <person name="Zhu Y."/>
            <person name="Wu F."/>
            <person name="Chen Y."/>
            <person name="Wang J."/>
            <person name="Peng C."/>
            <person name="Meng J."/>
            <person name="Yang L."/>
            <person name="Liu J."/>
            <person name="Wen B."/>
            <person name="Zhang N."/>
            <person name="Huang Z."/>
            <person name="Zhu Q."/>
            <person name="Feng Y."/>
            <person name="Mount A."/>
            <person name="Hedgecock D."/>
            <person name="Xu Z."/>
            <person name="Liu Y."/>
            <person name="Domazet-Loso T."/>
            <person name="Du Y."/>
            <person name="Sun X."/>
            <person name="Zhang S."/>
            <person name="Liu B."/>
            <person name="Cheng P."/>
            <person name="Jiang X."/>
            <person name="Li J."/>
            <person name="Fan D."/>
            <person name="Wang W."/>
            <person name="Fu W."/>
            <person name="Wang T."/>
            <person name="Wang B."/>
            <person name="Zhang J."/>
            <person name="Peng Z."/>
            <person name="Li Y."/>
            <person name="Li N."/>
            <person name="Wang J."/>
            <person name="Chen M."/>
            <person name="He Y."/>
            <person name="Tan F."/>
            <person name="Song X."/>
            <person name="Zheng Q."/>
            <person name="Huang R."/>
            <person name="Yang H."/>
            <person name="Du X."/>
            <person name="Chen L."/>
            <person name="Yang M."/>
            <person name="Gaffney P.M."/>
            <person name="Wang S."/>
            <person name="Luo L."/>
            <person name="She Z."/>
            <person name="Ming Y."/>
            <person name="Huang W."/>
            <person name="Zhang S."/>
            <person name="Huang B."/>
            <person name="Zhang Y."/>
            <person name="Qu T."/>
            <person name="Ni P."/>
            <person name="Miao G."/>
            <person name="Wang J."/>
            <person name="Wang Q."/>
            <person name="Steinberg C.E."/>
            <person name="Wang H."/>
            <person name="Li N."/>
            <person name="Qian L."/>
            <person name="Zhang G."/>
            <person name="Li Y."/>
            <person name="Yang H."/>
            <person name="Liu X."/>
            <person name="Wang J."/>
            <person name="Yin Y."/>
            <person name="Wang J."/>
        </authorList>
    </citation>
    <scope>NUCLEOTIDE SEQUENCE [LARGE SCALE GENOMIC DNA]</scope>
    <source>
        <strain evidence="1">05x7-T-G4-1.051#20</strain>
    </source>
</reference>
<dbReference type="HOGENOM" id="CLU_1898248_0_0_1"/>
<accession>K1Q1R0</accession>
<protein>
    <submittedName>
        <fullName evidence="1">Uncharacterized protein</fullName>
    </submittedName>
</protein>
<dbReference type="EMBL" id="JH816244">
    <property type="protein sequence ID" value="EKC22765.1"/>
    <property type="molecule type" value="Genomic_DNA"/>
</dbReference>
<dbReference type="AlphaFoldDB" id="K1Q1R0"/>
<proteinExistence type="predicted"/>
<name>K1Q1R0_MAGGI</name>
<dbReference type="InParanoid" id="K1Q1R0"/>
<sequence>MTFSDNEVPGCLIAVNGVSSLNPEIGDMELRICKLTQDTLQTSRIRPVVASGLKTLSESDVAEAGRRIPDCGLTIVHNYLVSSPMATIVGTHAVCNVIITHVTDLMEDASLAVKIDFMVSSVKEEEPSSTRRMA</sequence>
<gene>
    <name evidence="1" type="ORF">CGI_10001555</name>
</gene>
<evidence type="ECO:0000313" key="1">
    <source>
        <dbReference type="EMBL" id="EKC22765.1"/>
    </source>
</evidence>